<sequence length="58" mass="6286">MSFRDRLAVTALVHLALALFAPAQAGQTWAVTLSVSVVFLCGAAMKQPDEENRDQRSP</sequence>
<comment type="caution">
    <text evidence="2">The sequence shown here is derived from an EMBL/GenBank/DDBJ whole genome shotgun (WGS) entry which is preliminary data.</text>
</comment>
<reference evidence="2" key="2">
    <citation type="submission" date="2020-09" db="EMBL/GenBank/DDBJ databases">
        <authorList>
            <person name="Sun Q."/>
            <person name="Ohkuma M."/>
        </authorList>
    </citation>
    <scope>NUCLEOTIDE SEQUENCE</scope>
    <source>
        <strain evidence="2">JCM 3276</strain>
    </source>
</reference>
<accession>A0A918GDA1</accession>
<dbReference type="Proteomes" id="UP000660680">
    <property type="component" value="Unassembled WGS sequence"/>
</dbReference>
<name>A0A918GDA1_9PSEU</name>
<organism evidence="2 3">
    <name type="scientific">Actinokineospora fastidiosa</name>
    <dbReference type="NCBI Taxonomy" id="1816"/>
    <lineage>
        <taxon>Bacteria</taxon>
        <taxon>Bacillati</taxon>
        <taxon>Actinomycetota</taxon>
        <taxon>Actinomycetes</taxon>
        <taxon>Pseudonocardiales</taxon>
        <taxon>Pseudonocardiaceae</taxon>
        <taxon>Actinokineospora</taxon>
    </lineage>
</organism>
<dbReference type="AlphaFoldDB" id="A0A918GDA1"/>
<reference evidence="2" key="1">
    <citation type="journal article" date="2014" name="Int. J. Syst. Evol. Microbiol.">
        <title>Complete genome sequence of Corynebacterium casei LMG S-19264T (=DSM 44701T), isolated from a smear-ripened cheese.</title>
        <authorList>
            <consortium name="US DOE Joint Genome Institute (JGI-PGF)"/>
            <person name="Walter F."/>
            <person name="Albersmeier A."/>
            <person name="Kalinowski J."/>
            <person name="Ruckert C."/>
        </authorList>
    </citation>
    <scope>NUCLEOTIDE SEQUENCE</scope>
    <source>
        <strain evidence="2">JCM 3276</strain>
    </source>
</reference>
<keyword evidence="1" id="KW-0732">Signal</keyword>
<feature type="chain" id="PRO_5038889065" evidence="1">
    <location>
        <begin position="26"/>
        <end position="58"/>
    </location>
</feature>
<evidence type="ECO:0000313" key="3">
    <source>
        <dbReference type="Proteomes" id="UP000660680"/>
    </source>
</evidence>
<feature type="signal peptide" evidence="1">
    <location>
        <begin position="1"/>
        <end position="25"/>
    </location>
</feature>
<gene>
    <name evidence="2" type="ORF">GCM10010171_25790</name>
</gene>
<protein>
    <submittedName>
        <fullName evidence="2">Uncharacterized protein</fullName>
    </submittedName>
</protein>
<dbReference type="RefSeq" id="WP_189210640.1">
    <property type="nucleotide sequence ID" value="NZ_BMRB01000002.1"/>
</dbReference>
<proteinExistence type="predicted"/>
<evidence type="ECO:0000313" key="2">
    <source>
        <dbReference type="EMBL" id="GGS30911.1"/>
    </source>
</evidence>
<evidence type="ECO:0000256" key="1">
    <source>
        <dbReference type="SAM" id="SignalP"/>
    </source>
</evidence>
<dbReference type="EMBL" id="BMRB01000002">
    <property type="protein sequence ID" value="GGS30911.1"/>
    <property type="molecule type" value="Genomic_DNA"/>
</dbReference>
<keyword evidence="3" id="KW-1185">Reference proteome</keyword>